<protein>
    <recommendedName>
        <fullName evidence="3">MADS-box domain-containing protein</fullName>
    </recommendedName>
</protein>
<evidence type="ECO:0000313" key="2">
    <source>
        <dbReference type="Proteomes" id="UP000593568"/>
    </source>
</evidence>
<proteinExistence type="predicted"/>
<accession>A0A7J9F446</accession>
<dbReference type="Proteomes" id="UP000593568">
    <property type="component" value="Unassembled WGS sequence"/>
</dbReference>
<comment type="caution">
    <text evidence="1">The sequence shown here is derived from an EMBL/GenBank/DDBJ whole genome shotgun (WGS) entry which is preliminary data.</text>
</comment>
<evidence type="ECO:0008006" key="3">
    <source>
        <dbReference type="Google" id="ProtNLM"/>
    </source>
</evidence>
<evidence type="ECO:0000313" key="1">
    <source>
        <dbReference type="EMBL" id="MBA0780066.1"/>
    </source>
</evidence>
<name>A0A7J9F446_9ROSI</name>
<dbReference type="EMBL" id="JABEZW010000011">
    <property type="protein sequence ID" value="MBA0780066.1"/>
    <property type="molecule type" value="Genomic_DNA"/>
</dbReference>
<reference evidence="1 2" key="1">
    <citation type="journal article" date="2019" name="Genome Biol. Evol.">
        <title>Insights into the evolution of the New World diploid cottons (Gossypium, subgenus Houzingenia) based on genome sequencing.</title>
        <authorList>
            <person name="Grover C.E."/>
            <person name="Arick M.A. 2nd"/>
            <person name="Thrash A."/>
            <person name="Conover J.L."/>
            <person name="Sanders W.S."/>
            <person name="Peterson D.G."/>
            <person name="Frelichowski J.E."/>
            <person name="Scheffler J.A."/>
            <person name="Scheffler B.E."/>
            <person name="Wendel J.F."/>
        </authorList>
    </citation>
    <scope>NUCLEOTIDE SEQUENCE [LARGE SCALE GENOMIC DNA]</scope>
    <source>
        <strain evidence="1">8</strain>
        <tissue evidence="1">Leaf</tissue>
    </source>
</reference>
<organism evidence="1 2">
    <name type="scientific">Gossypium trilobum</name>
    <dbReference type="NCBI Taxonomy" id="34281"/>
    <lineage>
        <taxon>Eukaryota</taxon>
        <taxon>Viridiplantae</taxon>
        <taxon>Streptophyta</taxon>
        <taxon>Embryophyta</taxon>
        <taxon>Tracheophyta</taxon>
        <taxon>Spermatophyta</taxon>
        <taxon>Magnoliopsida</taxon>
        <taxon>eudicotyledons</taxon>
        <taxon>Gunneridae</taxon>
        <taxon>Pentapetalae</taxon>
        <taxon>rosids</taxon>
        <taxon>malvids</taxon>
        <taxon>Malvales</taxon>
        <taxon>Malvaceae</taxon>
        <taxon>Malvoideae</taxon>
        <taxon>Gossypium</taxon>
    </lineage>
</organism>
<gene>
    <name evidence="1" type="ORF">Gotri_004208</name>
</gene>
<dbReference type="AlphaFoldDB" id="A0A7J9F446"/>
<sequence length="31" mass="3586">MENSGKKTGGKRKYEIKIIENENDKLISFSK</sequence>
<keyword evidence="2" id="KW-1185">Reference proteome</keyword>